<comment type="caution">
    <text evidence="3">The sequence shown here is derived from an EMBL/GenBank/DDBJ whole genome shotgun (WGS) entry which is preliminary data.</text>
</comment>
<keyword evidence="2" id="KW-1133">Transmembrane helix</keyword>
<accession>A0A7X1SR33</accession>
<dbReference type="EMBL" id="WIPH01000018">
    <property type="protein sequence ID" value="MQR99368.1"/>
    <property type="molecule type" value="Genomic_DNA"/>
</dbReference>
<dbReference type="RefSeq" id="WP_153431041.1">
    <property type="nucleotide sequence ID" value="NZ_WIPH01000018.1"/>
</dbReference>
<sequence>MAESLADLAAKIEEHSAVIATHTGDIADLKNSLDQTQKTLAAMSEKQAEFHGENRARSEHQERTSRESAEKTQSAVKSLADQVSRLGSVRGWVGWAVVTATSAGVATVMSHLAIHP</sequence>
<evidence type="ECO:0000313" key="3">
    <source>
        <dbReference type="EMBL" id="MQR99368.1"/>
    </source>
</evidence>
<name>A0A7X1SR33_9PROT</name>
<keyword evidence="2" id="KW-0472">Membrane</keyword>
<keyword evidence="4" id="KW-1185">Reference proteome</keyword>
<feature type="transmembrane region" description="Helical" evidence="2">
    <location>
        <begin position="92"/>
        <end position="114"/>
    </location>
</feature>
<evidence type="ECO:0000256" key="1">
    <source>
        <dbReference type="SAM" id="MobiDB-lite"/>
    </source>
</evidence>
<evidence type="ECO:0000313" key="4">
    <source>
        <dbReference type="Proteomes" id="UP000432209"/>
    </source>
</evidence>
<organism evidence="3 4">
    <name type="scientific">Gluconobacter aidae</name>
    <dbReference type="NCBI Taxonomy" id="2662454"/>
    <lineage>
        <taxon>Bacteria</taxon>
        <taxon>Pseudomonadati</taxon>
        <taxon>Pseudomonadota</taxon>
        <taxon>Alphaproteobacteria</taxon>
        <taxon>Acetobacterales</taxon>
        <taxon>Acetobacteraceae</taxon>
        <taxon>Gluconobacter</taxon>
    </lineage>
</organism>
<protein>
    <submittedName>
        <fullName evidence="3">Uncharacterized protein</fullName>
    </submittedName>
</protein>
<evidence type="ECO:0000256" key="2">
    <source>
        <dbReference type="SAM" id="Phobius"/>
    </source>
</evidence>
<reference evidence="3 4" key="1">
    <citation type="submission" date="2019-10" db="EMBL/GenBank/DDBJ databases">
        <title>Gluconobacter aidae sp. nov., a novel species of acetic acid bacteria isolated in Thailand.</title>
        <authorList>
            <person name="Yukphan P."/>
            <person name="Charoenyingcharoen P."/>
            <person name="Malimas S."/>
            <person name="Muramatsu Y."/>
            <person name="Nakagawa Y."/>
            <person name="Tanasupawat S."/>
            <person name="Yamada Y."/>
        </authorList>
    </citation>
    <scope>NUCLEOTIDE SEQUENCE [LARGE SCALE GENOMIC DNA]</scope>
    <source>
        <strain evidence="3 4">AC10</strain>
    </source>
</reference>
<feature type="region of interest" description="Disordered" evidence="1">
    <location>
        <begin position="42"/>
        <end position="76"/>
    </location>
</feature>
<keyword evidence="2" id="KW-0812">Transmembrane</keyword>
<proteinExistence type="predicted"/>
<dbReference type="Proteomes" id="UP000432209">
    <property type="component" value="Unassembled WGS sequence"/>
</dbReference>
<feature type="compositionally biased region" description="Basic and acidic residues" evidence="1">
    <location>
        <begin position="46"/>
        <end position="70"/>
    </location>
</feature>
<dbReference type="AlphaFoldDB" id="A0A7X1SR33"/>
<gene>
    <name evidence="3" type="ORF">GFJ39_09200</name>
</gene>